<dbReference type="RefSeq" id="WP_084081468.1">
    <property type="nucleotide sequence ID" value="NZ_CAJTBZ010000015.1"/>
</dbReference>
<dbReference type="InterPro" id="IPR002634">
    <property type="entry name" value="BolA"/>
</dbReference>
<dbReference type="SUPFAM" id="SSF82657">
    <property type="entry name" value="BolA-like"/>
    <property type="match status" value="1"/>
</dbReference>
<dbReference type="Pfam" id="PF01722">
    <property type="entry name" value="BolA"/>
    <property type="match status" value="1"/>
</dbReference>
<dbReference type="PIRSF" id="PIRSF003113">
    <property type="entry name" value="BolA"/>
    <property type="match status" value="1"/>
</dbReference>
<name>A0A227KDX6_9BURK</name>
<gene>
    <name evidence="2" type="ORF">ADH67_10325</name>
</gene>
<comment type="similarity">
    <text evidence="1">Belongs to the BolA/IbaG family.</text>
</comment>
<proteinExistence type="inferred from homology"/>
<dbReference type="EMBL" id="NHMP01000007">
    <property type="protein sequence ID" value="OXE45808.1"/>
    <property type="molecule type" value="Genomic_DNA"/>
</dbReference>
<dbReference type="Gene3D" id="3.30.300.90">
    <property type="entry name" value="BolA-like"/>
    <property type="match status" value="1"/>
</dbReference>
<evidence type="ECO:0000313" key="3">
    <source>
        <dbReference type="Proteomes" id="UP000214610"/>
    </source>
</evidence>
<protein>
    <submittedName>
        <fullName evidence="2">BolA family transcriptional regulator</fullName>
    </submittedName>
</protein>
<evidence type="ECO:0000313" key="2">
    <source>
        <dbReference type="EMBL" id="OXE45808.1"/>
    </source>
</evidence>
<accession>A0A227KDX6</accession>
<dbReference type="InterPro" id="IPR036065">
    <property type="entry name" value="BolA-like_sf"/>
</dbReference>
<organism evidence="2 3">
    <name type="scientific">Turicimonas muris</name>
    <dbReference type="NCBI Taxonomy" id="1796652"/>
    <lineage>
        <taxon>Bacteria</taxon>
        <taxon>Pseudomonadati</taxon>
        <taxon>Pseudomonadota</taxon>
        <taxon>Betaproteobacteria</taxon>
        <taxon>Burkholderiales</taxon>
        <taxon>Sutterellaceae</taxon>
        <taxon>Turicimonas</taxon>
    </lineage>
</organism>
<dbReference type="GeneID" id="78361406"/>
<dbReference type="Proteomes" id="UP000214610">
    <property type="component" value="Unassembled WGS sequence"/>
</dbReference>
<comment type="caution">
    <text evidence="2">The sequence shown here is derived from an EMBL/GenBank/DDBJ whole genome shotgun (WGS) entry which is preliminary data.</text>
</comment>
<keyword evidence="3" id="KW-1185">Reference proteome</keyword>
<dbReference type="AlphaFoldDB" id="A0A227KDX6"/>
<reference evidence="3" key="1">
    <citation type="submission" date="2017-05" db="EMBL/GenBank/DDBJ databases">
        <title>Improved OligoMM genomes.</title>
        <authorList>
            <person name="Garzetti D."/>
        </authorList>
    </citation>
    <scope>NUCLEOTIDE SEQUENCE [LARGE SCALE GENOMIC DNA]</scope>
    <source>
        <strain evidence="3">YL45</strain>
    </source>
</reference>
<sequence length="88" mass="10147">MSHTPSLERISNALEPLFPIELRFSNQFIPGNPQPASGLYHLFVISRRFEGLPKIERHRLVFEYLKPFIGHGIHNITMTLLAPSESRH</sequence>
<evidence type="ECO:0000256" key="1">
    <source>
        <dbReference type="RuleBase" id="RU003860"/>
    </source>
</evidence>